<keyword evidence="1" id="KW-1133">Transmembrane helix</keyword>
<organism evidence="3 4">
    <name type="scientific">Flavobacterium resistens</name>
    <dbReference type="NCBI Taxonomy" id="443612"/>
    <lineage>
        <taxon>Bacteria</taxon>
        <taxon>Pseudomonadati</taxon>
        <taxon>Bacteroidota</taxon>
        <taxon>Flavobacteriia</taxon>
        <taxon>Flavobacteriales</taxon>
        <taxon>Flavobacteriaceae</taxon>
        <taxon>Flavobacterium</taxon>
    </lineage>
</organism>
<dbReference type="Proteomes" id="UP000317289">
    <property type="component" value="Unassembled WGS sequence"/>
</dbReference>
<sequence>MSHNKIREDKTCLNCRHVVEQKFCPNCGQENSDTRKTFHHLFVHFFEDLTHYENAFWKTIRNLLLKPSTLTKEYLSGKRLSYLAPVRLYIFISFITFLLIALFPNKVSEEINKSENQFFSQTSTKDKKDKKDKKVVTTFNDKSHFELKTMKEIDSIQKYGKEDQKLSEFEYWVYEKSIHVTENNSKKEIIEKFIESFIHNIPKILFIIMPFFAFFLWIFHSKKRWYYFDHGIFTLHYFSFLLLIFLILFIVNKVAALFGGNGIAEAIAGITNFVGIIWMCYYFYPAHHRFYGESRFVSFVKSALLFVINSLFILFLLIFYVLYIFINLH</sequence>
<gene>
    <name evidence="2" type="ORF">GJU42_11925</name>
    <name evidence="3" type="ORF">SAMN06265349_103215</name>
</gene>
<feature type="transmembrane region" description="Helical" evidence="1">
    <location>
        <begin position="82"/>
        <end position="103"/>
    </location>
</feature>
<name>A0A521DFP8_9FLAO</name>
<feature type="transmembrane region" description="Helical" evidence="1">
    <location>
        <begin position="304"/>
        <end position="326"/>
    </location>
</feature>
<keyword evidence="1" id="KW-0812">Transmembrane</keyword>
<reference evidence="2 5" key="2">
    <citation type="submission" date="2019-11" db="EMBL/GenBank/DDBJ databases">
        <title>Flavobacterium resistens genome.</title>
        <authorList>
            <person name="Wilson V.M."/>
            <person name="Newman J.D."/>
        </authorList>
    </citation>
    <scope>NUCLEOTIDE SEQUENCE [LARGE SCALE GENOMIC DNA]</scope>
    <source>
        <strain evidence="2 5">DSM 19382</strain>
    </source>
</reference>
<evidence type="ECO:0000313" key="2">
    <source>
        <dbReference type="EMBL" id="MRX68673.1"/>
    </source>
</evidence>
<proteinExistence type="predicted"/>
<evidence type="ECO:0000256" key="1">
    <source>
        <dbReference type="SAM" id="Phobius"/>
    </source>
</evidence>
<dbReference type="Pfam" id="PF12412">
    <property type="entry name" value="DUF3667"/>
    <property type="match status" value="1"/>
</dbReference>
<keyword evidence="1" id="KW-0472">Membrane</keyword>
<reference evidence="3 4" key="1">
    <citation type="submission" date="2017-05" db="EMBL/GenBank/DDBJ databases">
        <authorList>
            <person name="Varghese N."/>
            <person name="Submissions S."/>
        </authorList>
    </citation>
    <scope>NUCLEOTIDE SEQUENCE [LARGE SCALE GENOMIC DNA]</scope>
    <source>
        <strain evidence="3 4">DSM 19382</strain>
    </source>
</reference>
<keyword evidence="5" id="KW-1185">Reference proteome</keyword>
<dbReference type="AlphaFoldDB" id="A0A521DFP8"/>
<feature type="transmembrane region" description="Helical" evidence="1">
    <location>
        <begin position="201"/>
        <end position="219"/>
    </location>
</feature>
<dbReference type="EMBL" id="FXTA01000003">
    <property type="protein sequence ID" value="SMO70533.1"/>
    <property type="molecule type" value="Genomic_DNA"/>
</dbReference>
<evidence type="ECO:0000313" key="3">
    <source>
        <dbReference type="EMBL" id="SMO70533.1"/>
    </source>
</evidence>
<feature type="transmembrane region" description="Helical" evidence="1">
    <location>
        <begin position="231"/>
        <end position="251"/>
    </location>
</feature>
<evidence type="ECO:0000313" key="4">
    <source>
        <dbReference type="Proteomes" id="UP000317289"/>
    </source>
</evidence>
<dbReference type="Proteomes" id="UP000468990">
    <property type="component" value="Unassembled WGS sequence"/>
</dbReference>
<dbReference type="RefSeq" id="WP_142450908.1">
    <property type="nucleotide sequence ID" value="NZ_FXTA01000003.1"/>
</dbReference>
<feature type="transmembrane region" description="Helical" evidence="1">
    <location>
        <begin position="263"/>
        <end position="284"/>
    </location>
</feature>
<dbReference type="InterPro" id="IPR022134">
    <property type="entry name" value="DUF3667"/>
</dbReference>
<protein>
    <submittedName>
        <fullName evidence="2">DUF3667 domain-containing protein</fullName>
    </submittedName>
</protein>
<dbReference type="OrthoDB" id="675873at2"/>
<accession>A0A521DFP8</accession>
<dbReference type="EMBL" id="WKKG01000006">
    <property type="protein sequence ID" value="MRX68673.1"/>
    <property type="molecule type" value="Genomic_DNA"/>
</dbReference>
<evidence type="ECO:0000313" key="5">
    <source>
        <dbReference type="Proteomes" id="UP000468990"/>
    </source>
</evidence>